<keyword evidence="2" id="KW-0418">Kinase</keyword>
<keyword evidence="3" id="KW-1185">Reference proteome</keyword>
<evidence type="ECO:0000313" key="3">
    <source>
        <dbReference type="Proteomes" id="UP000182544"/>
    </source>
</evidence>
<reference evidence="2 3" key="1">
    <citation type="submission" date="2016-10" db="EMBL/GenBank/DDBJ databases">
        <authorList>
            <person name="de Groot N.N."/>
        </authorList>
    </citation>
    <scope>NUCLEOTIDE SEQUENCE [LARGE SCALE GENOMIC DNA]</scope>
    <source>
        <strain evidence="2 3">DSM 18180</strain>
    </source>
</reference>
<name>A0A1K2IAP0_9FLAO</name>
<evidence type="ECO:0000313" key="2">
    <source>
        <dbReference type="EMBL" id="SFZ89492.1"/>
    </source>
</evidence>
<sequence length="189" mass="22607">MKQQIKKYFNRYVEFSDAEINEIYSKLTARTYKKKEFILCEGQICKSNYFIINGLVRSFYIDNKGNEKITQFALENWWITNMESFANKTPSLSSIQALEKTQVLLINKKELEKLYLSMPKLERLFRIITEKMLIASQRRSDIYLQMTSKDRYNDLIKHFPGFSQRVPQYMIASYLEITPEYLSELRKTK</sequence>
<dbReference type="InterPro" id="IPR018490">
    <property type="entry name" value="cNMP-bd_dom_sf"/>
</dbReference>
<dbReference type="OrthoDB" id="1092431at2"/>
<dbReference type="STRING" id="369401.SAMN05428642_101329"/>
<dbReference type="InterPro" id="IPR000595">
    <property type="entry name" value="cNMP-bd_dom"/>
</dbReference>
<evidence type="ECO:0000259" key="1">
    <source>
        <dbReference type="PROSITE" id="PS50042"/>
    </source>
</evidence>
<dbReference type="Pfam" id="PF00027">
    <property type="entry name" value="cNMP_binding"/>
    <property type="match status" value="1"/>
</dbReference>
<gene>
    <name evidence="2" type="ORF">SAMN05428642_101329</name>
</gene>
<dbReference type="PROSITE" id="PS50042">
    <property type="entry name" value="CNMP_BINDING_3"/>
    <property type="match status" value="1"/>
</dbReference>
<dbReference type="Proteomes" id="UP000182544">
    <property type="component" value="Unassembled WGS sequence"/>
</dbReference>
<keyword evidence="2" id="KW-0808">Transferase</keyword>
<dbReference type="CDD" id="cd00038">
    <property type="entry name" value="CAP_ED"/>
    <property type="match status" value="1"/>
</dbReference>
<organism evidence="2 3">
    <name type="scientific">Flaviramulus basaltis</name>
    <dbReference type="NCBI Taxonomy" id="369401"/>
    <lineage>
        <taxon>Bacteria</taxon>
        <taxon>Pseudomonadati</taxon>
        <taxon>Bacteroidota</taxon>
        <taxon>Flavobacteriia</taxon>
        <taxon>Flavobacteriales</taxon>
        <taxon>Flavobacteriaceae</taxon>
        <taxon>Flaviramulus</taxon>
    </lineage>
</organism>
<dbReference type="AlphaFoldDB" id="A0A1K2IAP0"/>
<dbReference type="SUPFAM" id="SSF51206">
    <property type="entry name" value="cAMP-binding domain-like"/>
    <property type="match status" value="1"/>
</dbReference>
<dbReference type="RefSeq" id="WP_072399963.1">
    <property type="nucleotide sequence ID" value="NZ_FPKV01000001.1"/>
</dbReference>
<feature type="domain" description="Cyclic nucleotide-binding" evidence="1">
    <location>
        <begin position="11"/>
        <end position="123"/>
    </location>
</feature>
<protein>
    <submittedName>
        <fullName evidence="2">cAMP-binding domain of CRP or a regulatory subunit of cAMP-dependent protein kinases</fullName>
    </submittedName>
</protein>
<accession>A0A1K2IAP0</accession>
<proteinExistence type="predicted"/>
<dbReference type="GO" id="GO:0016301">
    <property type="term" value="F:kinase activity"/>
    <property type="evidence" value="ECO:0007669"/>
    <property type="project" value="UniProtKB-KW"/>
</dbReference>
<dbReference type="Gene3D" id="2.60.120.10">
    <property type="entry name" value="Jelly Rolls"/>
    <property type="match status" value="1"/>
</dbReference>
<dbReference type="EMBL" id="FPKV01000001">
    <property type="protein sequence ID" value="SFZ89492.1"/>
    <property type="molecule type" value="Genomic_DNA"/>
</dbReference>
<dbReference type="InterPro" id="IPR014710">
    <property type="entry name" value="RmlC-like_jellyroll"/>
</dbReference>